<dbReference type="EMBL" id="MU276609">
    <property type="protein sequence ID" value="KAI0038052.1"/>
    <property type="molecule type" value="Genomic_DNA"/>
</dbReference>
<name>A0ACB8R2F6_9AGAM</name>
<proteinExistence type="predicted"/>
<evidence type="ECO:0000313" key="1">
    <source>
        <dbReference type="EMBL" id="KAI0038052.1"/>
    </source>
</evidence>
<reference evidence="1" key="1">
    <citation type="submission" date="2021-02" db="EMBL/GenBank/DDBJ databases">
        <authorList>
            <consortium name="DOE Joint Genome Institute"/>
            <person name="Ahrendt S."/>
            <person name="Looney B.P."/>
            <person name="Miyauchi S."/>
            <person name="Morin E."/>
            <person name="Drula E."/>
            <person name="Courty P.E."/>
            <person name="Chicoki N."/>
            <person name="Fauchery L."/>
            <person name="Kohler A."/>
            <person name="Kuo A."/>
            <person name="Labutti K."/>
            <person name="Pangilinan J."/>
            <person name="Lipzen A."/>
            <person name="Riley R."/>
            <person name="Andreopoulos W."/>
            <person name="He G."/>
            <person name="Johnson J."/>
            <person name="Barry K.W."/>
            <person name="Grigoriev I.V."/>
            <person name="Nagy L."/>
            <person name="Hibbett D."/>
            <person name="Henrissat B."/>
            <person name="Matheny P.B."/>
            <person name="Labbe J."/>
            <person name="Martin F."/>
        </authorList>
    </citation>
    <scope>NUCLEOTIDE SEQUENCE</scope>
    <source>
        <strain evidence="1">FP105234-sp</strain>
    </source>
</reference>
<evidence type="ECO:0000313" key="2">
    <source>
        <dbReference type="Proteomes" id="UP000814033"/>
    </source>
</evidence>
<gene>
    <name evidence="1" type="ORF">FA95DRAFT_1613673</name>
</gene>
<accession>A0ACB8R2F6</accession>
<sequence length="106" mass="11794">MRASGSGSQRSRTPLGRGSTSRAADDDSDDSYIIKKGQKRGRVRKLNPAVPLRFEDVQSRKGKESVGWIDFNGKRMRLESADEDDEDKSNMVTRKVAAVENSDQCC</sequence>
<reference evidence="1" key="2">
    <citation type="journal article" date="2022" name="New Phytol.">
        <title>Evolutionary transition to the ectomycorrhizal habit in the genomes of a hyperdiverse lineage of mushroom-forming fungi.</title>
        <authorList>
            <person name="Looney B."/>
            <person name="Miyauchi S."/>
            <person name="Morin E."/>
            <person name="Drula E."/>
            <person name="Courty P.E."/>
            <person name="Kohler A."/>
            <person name="Kuo A."/>
            <person name="LaButti K."/>
            <person name="Pangilinan J."/>
            <person name="Lipzen A."/>
            <person name="Riley R."/>
            <person name="Andreopoulos W."/>
            <person name="He G."/>
            <person name="Johnson J."/>
            <person name="Nolan M."/>
            <person name="Tritt A."/>
            <person name="Barry K.W."/>
            <person name="Grigoriev I.V."/>
            <person name="Nagy L.G."/>
            <person name="Hibbett D."/>
            <person name="Henrissat B."/>
            <person name="Matheny P.B."/>
            <person name="Labbe J."/>
            <person name="Martin F.M."/>
        </authorList>
    </citation>
    <scope>NUCLEOTIDE SEQUENCE</scope>
    <source>
        <strain evidence="1">FP105234-sp</strain>
    </source>
</reference>
<keyword evidence="2" id="KW-1185">Reference proteome</keyword>
<protein>
    <submittedName>
        <fullName evidence="1">Uncharacterized protein</fullName>
    </submittedName>
</protein>
<comment type="caution">
    <text evidence="1">The sequence shown here is derived from an EMBL/GenBank/DDBJ whole genome shotgun (WGS) entry which is preliminary data.</text>
</comment>
<organism evidence="1 2">
    <name type="scientific">Auriscalpium vulgare</name>
    <dbReference type="NCBI Taxonomy" id="40419"/>
    <lineage>
        <taxon>Eukaryota</taxon>
        <taxon>Fungi</taxon>
        <taxon>Dikarya</taxon>
        <taxon>Basidiomycota</taxon>
        <taxon>Agaricomycotina</taxon>
        <taxon>Agaricomycetes</taxon>
        <taxon>Russulales</taxon>
        <taxon>Auriscalpiaceae</taxon>
        <taxon>Auriscalpium</taxon>
    </lineage>
</organism>
<dbReference type="Proteomes" id="UP000814033">
    <property type="component" value="Unassembled WGS sequence"/>
</dbReference>